<dbReference type="PANTHER" id="PTHR37938">
    <property type="entry name" value="BLL0215 PROTEIN"/>
    <property type="match status" value="1"/>
</dbReference>
<feature type="compositionally biased region" description="Basic and acidic residues" evidence="1">
    <location>
        <begin position="287"/>
        <end position="299"/>
    </location>
</feature>
<organism evidence="4 5">
    <name type="scientific">Intrasporangium calvum (strain ATCC 23552 / DSM 43043 / JCM 3097 / NBRC 12989 / NCIMB 10167 / NRRL B-3866 / 7 KIP)</name>
    <dbReference type="NCBI Taxonomy" id="710696"/>
    <lineage>
        <taxon>Bacteria</taxon>
        <taxon>Bacillati</taxon>
        <taxon>Actinomycetota</taxon>
        <taxon>Actinomycetes</taxon>
        <taxon>Micrococcales</taxon>
        <taxon>Intrasporangiaceae</taxon>
        <taxon>Intrasporangium</taxon>
    </lineage>
</organism>
<gene>
    <name evidence="4" type="ordered locus">Intca_0394</name>
</gene>
<feature type="compositionally biased region" description="Gly residues" evidence="1">
    <location>
        <begin position="194"/>
        <end position="221"/>
    </location>
</feature>
<keyword evidence="2" id="KW-0812">Transmembrane</keyword>
<dbReference type="EMBL" id="CP002343">
    <property type="protein sequence ID" value="ADU46943.1"/>
    <property type="molecule type" value="Genomic_DNA"/>
</dbReference>
<dbReference type="PANTHER" id="PTHR37938:SF1">
    <property type="entry name" value="BLL0215 PROTEIN"/>
    <property type="match status" value="1"/>
</dbReference>
<accession>E6S839</accession>
<keyword evidence="2" id="KW-0472">Membrane</keyword>
<sequence>MAILRRSDEIPSGLSPILLPGEQLVTAVHSHWARLVKPVSISALALTIAIVVDANLTPATQPVGNALWLLFFITVVWLLWRILEWRNDWFVATDKRLLLRYGIITHKVAMMPLIKVTDMSYVRSISGLLFGYGRFIMESAGQDQALRTVEWVPRPDETYRAICAVIFNIGPPPGTATVVEVDDGPEQTPPEGAGPEGGSGGPGGTGGRGGPTDPGGQGAEGNPGTRAYGTPSYPDVPPIHNPIQDRLDQYSRAIPIRRVRGGEPLYESDDIRRRRRSADTGPVPIRQQDRRPRHEPRSD</sequence>
<evidence type="ECO:0000256" key="1">
    <source>
        <dbReference type="SAM" id="MobiDB-lite"/>
    </source>
</evidence>
<dbReference type="OrthoDB" id="3354538at2"/>
<dbReference type="Pfam" id="PF03703">
    <property type="entry name" value="bPH_2"/>
    <property type="match status" value="1"/>
</dbReference>
<keyword evidence="5" id="KW-1185">Reference proteome</keyword>
<feature type="region of interest" description="Disordered" evidence="1">
    <location>
        <begin position="175"/>
        <end position="299"/>
    </location>
</feature>
<dbReference type="AlphaFoldDB" id="E6S839"/>
<protein>
    <recommendedName>
        <fullName evidence="3">YdbS-like PH domain-containing protein</fullName>
    </recommendedName>
</protein>
<dbReference type="InterPro" id="IPR005182">
    <property type="entry name" value="YdbS-like_PH"/>
</dbReference>
<dbReference type="KEGG" id="ica:Intca_0394"/>
<keyword evidence="2" id="KW-1133">Transmembrane helix</keyword>
<evidence type="ECO:0000259" key="3">
    <source>
        <dbReference type="Pfam" id="PF03703"/>
    </source>
</evidence>
<reference evidence="4 5" key="1">
    <citation type="journal article" date="2010" name="Stand. Genomic Sci.">
        <title>Complete genome sequence of Intrasporangium calvum type strain (7 KIP).</title>
        <authorList>
            <person name="Del Rio T.G."/>
            <person name="Chertkov O."/>
            <person name="Yasawong M."/>
            <person name="Lucas S."/>
            <person name="Deshpande S."/>
            <person name="Cheng J.F."/>
            <person name="Detter C."/>
            <person name="Tapia R."/>
            <person name="Han C."/>
            <person name="Goodwin L."/>
            <person name="Pitluck S."/>
            <person name="Liolios K."/>
            <person name="Ivanova N."/>
            <person name="Mavromatis K."/>
            <person name="Pati A."/>
            <person name="Chen A."/>
            <person name="Palaniappan K."/>
            <person name="Land M."/>
            <person name="Hauser L."/>
            <person name="Chang Y.J."/>
            <person name="Jeffries C.D."/>
            <person name="Rohde M."/>
            <person name="Pukall R."/>
            <person name="Sikorski J."/>
            <person name="Goker M."/>
            <person name="Woyke T."/>
            <person name="Bristow J."/>
            <person name="Eisen J.A."/>
            <person name="Markowitz V."/>
            <person name="Hugenholtz P."/>
            <person name="Kyrpides N.C."/>
            <person name="Klenk H.P."/>
            <person name="Lapidus A."/>
        </authorList>
    </citation>
    <scope>NUCLEOTIDE SEQUENCE [LARGE SCALE GENOMIC DNA]</scope>
    <source>
        <strain evidence="5">ATCC 23552 / DSM 43043 / JCM 3097 / NBRC 12989 / 7 KIP</strain>
    </source>
</reference>
<dbReference type="HOGENOM" id="CLU_085732_0_0_11"/>
<feature type="transmembrane region" description="Helical" evidence="2">
    <location>
        <begin position="63"/>
        <end position="80"/>
    </location>
</feature>
<evidence type="ECO:0000313" key="4">
    <source>
        <dbReference type="EMBL" id="ADU46943.1"/>
    </source>
</evidence>
<feature type="transmembrane region" description="Helical" evidence="2">
    <location>
        <begin position="39"/>
        <end position="57"/>
    </location>
</feature>
<feature type="domain" description="YdbS-like PH" evidence="3">
    <location>
        <begin position="85"/>
        <end position="147"/>
    </location>
</feature>
<proteinExistence type="predicted"/>
<name>E6S839_INTC7</name>
<dbReference type="STRING" id="710696.Intca_0394"/>
<dbReference type="RefSeq" id="WP_013491264.1">
    <property type="nucleotide sequence ID" value="NC_014830.1"/>
</dbReference>
<dbReference type="eggNOG" id="COG3428">
    <property type="taxonomic scope" value="Bacteria"/>
</dbReference>
<evidence type="ECO:0000313" key="5">
    <source>
        <dbReference type="Proteomes" id="UP000008914"/>
    </source>
</evidence>
<dbReference type="Proteomes" id="UP000008914">
    <property type="component" value="Chromosome"/>
</dbReference>
<evidence type="ECO:0000256" key="2">
    <source>
        <dbReference type="SAM" id="Phobius"/>
    </source>
</evidence>